<dbReference type="Gene3D" id="3.30.40.10">
    <property type="entry name" value="Zinc/RING finger domain, C3HC4 (zinc finger)"/>
    <property type="match status" value="1"/>
</dbReference>
<evidence type="ECO:0000256" key="8">
    <source>
        <dbReference type="SAM" id="MobiDB-lite"/>
    </source>
</evidence>
<keyword evidence="2" id="KW-0812">Transmembrane</keyword>
<keyword evidence="3" id="KW-0479">Metal-binding</keyword>
<keyword evidence="6" id="KW-1133">Transmembrane helix</keyword>
<sequence length="572" mass="63073">MASLPQRRPSQRRPSPEEESRASPQRNLDTSPEAQSTTPQHPQTLPINHQTPVSTGEERTDDVKTPAPSPTAPSDEVQTCWICFSDSTEDIPGQTSPWRDPCPCALVAHEACLLDWIADIEAPAKNSRARTLRAPKIQCPQCKTEIKLTRSRDYLVDAVRALERLGARSLTPAALLFVGGSLYQSSLLWGVHSIYAVFGVEDGWRILQPLFHNVLRAPLEVYAASPRDAADKLLGLVVDHLVHWRLYVGVPLITPMLILSRTHLADSILPVLPVLFFATQAHPRAEPLDFTRWPPSASLCFAVLPYIRQAYNVGYEKVWGEHIRRWAREVQPRSTQTATEEADENGVEGGMLAEAIDPDTDDDNIFEVRIDGDLWEEWGDNEEADEEVMEPLQPVIQPQQQEQAPPLHQPPLAETEADHAQPPPNIPDNRPPAAARPAPAAAQPHNHEHRLAISTTALAETILGALLFPTLASLSGSLLTFLLPKTWVTSLPVHIPSANWLKSLKGTDTTRVTGLLQTKWGRSLVGGCVFVVVKDAVGVYVRWRLAGMQRGRRVRDWNGVGGVGVRPSGGDS</sequence>
<dbReference type="AlphaFoldDB" id="A0AAN7TBZ0"/>
<dbReference type="EMBL" id="JAVRRL010000072">
    <property type="protein sequence ID" value="KAK5109027.1"/>
    <property type="molecule type" value="Genomic_DNA"/>
</dbReference>
<dbReference type="InterPro" id="IPR011016">
    <property type="entry name" value="Znf_RING-CH"/>
</dbReference>
<dbReference type="PANTHER" id="PTHR46283">
    <property type="entry name" value="E3 UBIQUITIN-PROTEIN LIGASE MARCH5"/>
    <property type="match status" value="1"/>
</dbReference>
<evidence type="ECO:0000256" key="4">
    <source>
        <dbReference type="ARBA" id="ARBA00022771"/>
    </source>
</evidence>
<organism evidence="10 11">
    <name type="scientific">Meristemomyces frigidus</name>
    <dbReference type="NCBI Taxonomy" id="1508187"/>
    <lineage>
        <taxon>Eukaryota</taxon>
        <taxon>Fungi</taxon>
        <taxon>Dikarya</taxon>
        <taxon>Ascomycota</taxon>
        <taxon>Pezizomycotina</taxon>
        <taxon>Dothideomycetes</taxon>
        <taxon>Dothideomycetidae</taxon>
        <taxon>Mycosphaerellales</taxon>
        <taxon>Teratosphaeriaceae</taxon>
        <taxon>Meristemomyces</taxon>
    </lineage>
</organism>
<evidence type="ECO:0000313" key="11">
    <source>
        <dbReference type="Proteomes" id="UP001310890"/>
    </source>
</evidence>
<evidence type="ECO:0000313" key="10">
    <source>
        <dbReference type="EMBL" id="KAK5109027.1"/>
    </source>
</evidence>
<evidence type="ECO:0000256" key="7">
    <source>
        <dbReference type="ARBA" id="ARBA00023136"/>
    </source>
</evidence>
<dbReference type="GO" id="GO:0008270">
    <property type="term" value="F:zinc ion binding"/>
    <property type="evidence" value="ECO:0007669"/>
    <property type="project" value="UniProtKB-KW"/>
</dbReference>
<feature type="compositionally biased region" description="Low complexity" evidence="8">
    <location>
        <begin position="397"/>
        <end position="412"/>
    </location>
</feature>
<keyword evidence="5" id="KW-0862">Zinc</keyword>
<comment type="subcellular location">
    <subcellularLocation>
        <location evidence="1">Membrane</location>
        <topology evidence="1">Multi-pass membrane protein</topology>
    </subcellularLocation>
</comment>
<comment type="caution">
    <text evidence="10">The sequence shown here is derived from an EMBL/GenBank/DDBJ whole genome shotgun (WGS) entry which is preliminary data.</text>
</comment>
<dbReference type="SMART" id="SM00744">
    <property type="entry name" value="RINGv"/>
    <property type="match status" value="1"/>
</dbReference>
<gene>
    <name evidence="10" type="ORF">LTR62_007575</name>
</gene>
<evidence type="ECO:0000256" key="6">
    <source>
        <dbReference type="ARBA" id="ARBA00022989"/>
    </source>
</evidence>
<feature type="compositionally biased region" description="Low complexity" evidence="8">
    <location>
        <begin position="431"/>
        <end position="444"/>
    </location>
</feature>
<evidence type="ECO:0000256" key="1">
    <source>
        <dbReference type="ARBA" id="ARBA00004141"/>
    </source>
</evidence>
<evidence type="ECO:0000256" key="3">
    <source>
        <dbReference type="ARBA" id="ARBA00022723"/>
    </source>
</evidence>
<keyword evidence="4" id="KW-0863">Zinc-finger</keyword>
<feature type="compositionally biased region" description="Polar residues" evidence="8">
    <location>
        <begin position="27"/>
        <end position="54"/>
    </location>
</feature>
<reference evidence="10" key="1">
    <citation type="submission" date="2023-08" db="EMBL/GenBank/DDBJ databases">
        <title>Black Yeasts Isolated from many extreme environments.</title>
        <authorList>
            <person name="Coleine C."/>
            <person name="Stajich J.E."/>
            <person name="Selbmann L."/>
        </authorList>
    </citation>
    <scope>NUCLEOTIDE SEQUENCE</scope>
    <source>
        <strain evidence="10">CCFEE 5401</strain>
    </source>
</reference>
<protein>
    <recommendedName>
        <fullName evidence="9">RING-CH-type domain-containing protein</fullName>
    </recommendedName>
</protein>
<feature type="region of interest" description="Disordered" evidence="8">
    <location>
        <begin position="1"/>
        <end position="75"/>
    </location>
</feature>
<dbReference type="InterPro" id="IPR013083">
    <property type="entry name" value="Znf_RING/FYVE/PHD"/>
</dbReference>
<dbReference type="SUPFAM" id="SSF57850">
    <property type="entry name" value="RING/U-box"/>
    <property type="match status" value="1"/>
</dbReference>
<keyword evidence="7" id="KW-0472">Membrane</keyword>
<name>A0AAN7TBZ0_9PEZI</name>
<feature type="compositionally biased region" description="Pro residues" evidence="8">
    <location>
        <begin position="421"/>
        <end position="430"/>
    </location>
</feature>
<feature type="domain" description="RING-CH-type" evidence="9">
    <location>
        <begin position="72"/>
        <end position="149"/>
    </location>
</feature>
<proteinExistence type="predicted"/>
<accession>A0AAN7TBZ0</accession>
<evidence type="ECO:0000256" key="5">
    <source>
        <dbReference type="ARBA" id="ARBA00022833"/>
    </source>
</evidence>
<dbReference type="PROSITE" id="PS51292">
    <property type="entry name" value="ZF_RING_CH"/>
    <property type="match status" value="1"/>
</dbReference>
<feature type="region of interest" description="Disordered" evidence="8">
    <location>
        <begin position="397"/>
        <end position="446"/>
    </location>
</feature>
<dbReference type="Proteomes" id="UP001310890">
    <property type="component" value="Unassembled WGS sequence"/>
</dbReference>
<evidence type="ECO:0000256" key="2">
    <source>
        <dbReference type="ARBA" id="ARBA00022692"/>
    </source>
</evidence>
<evidence type="ECO:0000259" key="9">
    <source>
        <dbReference type="PROSITE" id="PS51292"/>
    </source>
</evidence>
<dbReference type="GO" id="GO:0016020">
    <property type="term" value="C:membrane"/>
    <property type="evidence" value="ECO:0007669"/>
    <property type="project" value="UniProtKB-SubCell"/>
</dbReference>